<evidence type="ECO:0000256" key="3">
    <source>
        <dbReference type="ARBA" id="ARBA00023125"/>
    </source>
</evidence>
<dbReference type="SUPFAM" id="SSF46785">
    <property type="entry name" value="Winged helix' DNA-binding domain"/>
    <property type="match status" value="1"/>
</dbReference>
<dbReference type="Gene3D" id="1.10.10.10">
    <property type="entry name" value="Winged helix-like DNA-binding domain superfamily/Winged helix DNA-binding domain"/>
    <property type="match status" value="1"/>
</dbReference>
<accession>A0AAC9FQZ3</accession>
<gene>
    <name evidence="7" type="ORF">ACS15_1144</name>
</gene>
<dbReference type="PANTHER" id="PTHR30118:SF15">
    <property type="entry name" value="TRANSCRIPTIONAL REGULATORY PROTEIN"/>
    <property type="match status" value="1"/>
</dbReference>
<evidence type="ECO:0000259" key="6">
    <source>
        <dbReference type="PROSITE" id="PS50931"/>
    </source>
</evidence>
<dbReference type="InterPro" id="IPR036388">
    <property type="entry name" value="WH-like_DNA-bd_sf"/>
</dbReference>
<dbReference type="InterPro" id="IPR000847">
    <property type="entry name" value="LysR_HTH_N"/>
</dbReference>
<dbReference type="PROSITE" id="PS50931">
    <property type="entry name" value="HTH_LYSR"/>
    <property type="match status" value="1"/>
</dbReference>
<keyword evidence="2" id="KW-0805">Transcription regulation</keyword>
<dbReference type="GO" id="GO:0003700">
    <property type="term" value="F:DNA-binding transcription factor activity"/>
    <property type="evidence" value="ECO:0007669"/>
    <property type="project" value="InterPro"/>
</dbReference>
<evidence type="ECO:0000256" key="1">
    <source>
        <dbReference type="ARBA" id="ARBA00009437"/>
    </source>
</evidence>
<dbReference type="PRINTS" id="PR00039">
    <property type="entry name" value="HTHLYSR"/>
</dbReference>
<keyword evidence="4" id="KW-0804">Transcription</keyword>
<dbReference type="AlphaFoldDB" id="A0AAC9FQZ3"/>
<name>A0AAC9FQZ3_9RALS</name>
<evidence type="ECO:0000313" key="7">
    <source>
        <dbReference type="EMBL" id="ANH73364.1"/>
    </source>
</evidence>
<evidence type="ECO:0000256" key="2">
    <source>
        <dbReference type="ARBA" id="ARBA00023015"/>
    </source>
</evidence>
<evidence type="ECO:0000313" key="8">
    <source>
        <dbReference type="Proteomes" id="UP000077927"/>
    </source>
</evidence>
<protein>
    <submittedName>
        <fullName evidence="7">LysR substrate binding domain protein</fullName>
    </submittedName>
</protein>
<dbReference type="GO" id="GO:0003677">
    <property type="term" value="F:DNA binding"/>
    <property type="evidence" value="ECO:0007669"/>
    <property type="project" value="UniProtKB-KW"/>
</dbReference>
<evidence type="ECO:0000256" key="4">
    <source>
        <dbReference type="ARBA" id="ARBA00023163"/>
    </source>
</evidence>
<dbReference type="Pfam" id="PF03466">
    <property type="entry name" value="LysR_substrate"/>
    <property type="match status" value="1"/>
</dbReference>
<organism evidence="7 8">
    <name type="scientific">Ralstonia insidiosa</name>
    <dbReference type="NCBI Taxonomy" id="190721"/>
    <lineage>
        <taxon>Bacteria</taxon>
        <taxon>Pseudomonadati</taxon>
        <taxon>Pseudomonadota</taxon>
        <taxon>Betaproteobacteria</taxon>
        <taxon>Burkholderiales</taxon>
        <taxon>Burkholderiaceae</taxon>
        <taxon>Ralstonia</taxon>
    </lineage>
</organism>
<dbReference type="InterPro" id="IPR005119">
    <property type="entry name" value="LysR_subst-bd"/>
</dbReference>
<sequence>MHISRVDLNLFVVFDAIYTEGGITAAARTLNLTQPAVSHALGRLRELFDDPLFERRGQGMVPTPLARTLIAEVRTSLRGFERTLREGTRFDPATSERRFTISMRDALEATLLPPLMAAIAKEAPRIDVTTVRGDRRQLEAELLAGTIDAVADILLPASPAIRHAPILSDPMVVLARPGHPITRGRSRSIATWTANTCKCRQGGVGRGWKTWSCAGWGASAGCVCVASTTRRRAASSVAPIGSSRCQYATRASPTSRTATSCCRCRSTCRRWSCTCTGTPTATRMPPAAGCAITFSRRWPRWRWTMPLPPLPTDVDEPEAERNHRGCAAQMA</sequence>
<dbReference type="Pfam" id="PF00126">
    <property type="entry name" value="HTH_1"/>
    <property type="match status" value="1"/>
</dbReference>
<evidence type="ECO:0000256" key="5">
    <source>
        <dbReference type="SAM" id="MobiDB-lite"/>
    </source>
</evidence>
<dbReference type="Proteomes" id="UP000077927">
    <property type="component" value="Chromosome 1"/>
</dbReference>
<dbReference type="EMBL" id="CP012605">
    <property type="protein sequence ID" value="ANH73364.1"/>
    <property type="molecule type" value="Genomic_DNA"/>
</dbReference>
<dbReference type="Gene3D" id="3.40.190.10">
    <property type="entry name" value="Periplasmic binding protein-like II"/>
    <property type="match status" value="2"/>
</dbReference>
<feature type="domain" description="HTH lysR-type" evidence="6">
    <location>
        <begin position="6"/>
        <end position="63"/>
    </location>
</feature>
<dbReference type="InterPro" id="IPR050389">
    <property type="entry name" value="LysR-type_TF"/>
</dbReference>
<dbReference type="InterPro" id="IPR036390">
    <property type="entry name" value="WH_DNA-bd_sf"/>
</dbReference>
<dbReference type="KEGG" id="rin:ACS15_1144"/>
<dbReference type="SUPFAM" id="SSF53850">
    <property type="entry name" value="Periplasmic binding protein-like II"/>
    <property type="match status" value="1"/>
</dbReference>
<dbReference type="PANTHER" id="PTHR30118">
    <property type="entry name" value="HTH-TYPE TRANSCRIPTIONAL REGULATOR LEUO-RELATED"/>
    <property type="match status" value="1"/>
</dbReference>
<feature type="region of interest" description="Disordered" evidence="5">
    <location>
        <begin position="312"/>
        <end position="331"/>
    </location>
</feature>
<comment type="similarity">
    <text evidence="1">Belongs to the LysR transcriptional regulatory family.</text>
</comment>
<proteinExistence type="inferred from homology"/>
<keyword evidence="3" id="KW-0238">DNA-binding</keyword>
<reference evidence="7 8" key="1">
    <citation type="submission" date="2015-09" db="EMBL/GenBank/DDBJ databases">
        <authorList>
            <person name="Xu Y."/>
            <person name="Nagy A."/>
            <person name="Liu N.T."/>
            <person name="Nou X."/>
        </authorList>
    </citation>
    <scope>NUCLEOTIDE SEQUENCE [LARGE SCALE GENOMIC DNA]</scope>
    <source>
        <strain evidence="7 8">FC1138</strain>
    </source>
</reference>